<dbReference type="Proteomes" id="UP000199053">
    <property type="component" value="Unassembled WGS sequence"/>
</dbReference>
<sequence length="107" mass="12039">MSYKQLSIARDFLSKELNLHPDKLDEFIKEVADSLRLQLDELDESIDNGDFESIIIHADTLKESLGNLGLVDMSLVADNIGKDAQSTTPLYLGCSFMRLKKELSCLF</sequence>
<dbReference type="AlphaFoldDB" id="A0A1G9H957"/>
<name>A0A1G9H957_9BACT</name>
<organism evidence="1 2">
    <name type="scientific">Maridesulfovibrio ferrireducens</name>
    <dbReference type="NCBI Taxonomy" id="246191"/>
    <lineage>
        <taxon>Bacteria</taxon>
        <taxon>Pseudomonadati</taxon>
        <taxon>Thermodesulfobacteriota</taxon>
        <taxon>Desulfovibrionia</taxon>
        <taxon>Desulfovibrionales</taxon>
        <taxon>Desulfovibrionaceae</taxon>
        <taxon>Maridesulfovibrio</taxon>
    </lineage>
</organism>
<dbReference type="Gene3D" id="1.20.120.160">
    <property type="entry name" value="HPT domain"/>
    <property type="match status" value="1"/>
</dbReference>
<keyword evidence="2" id="KW-1185">Reference proteome</keyword>
<gene>
    <name evidence="1" type="ORF">SAMN05660337_2057</name>
</gene>
<dbReference type="RefSeq" id="WP_092160792.1">
    <property type="nucleotide sequence ID" value="NZ_FNGA01000003.1"/>
</dbReference>
<dbReference type="SUPFAM" id="SSF47226">
    <property type="entry name" value="Histidine-containing phosphotransfer domain, HPT domain"/>
    <property type="match status" value="1"/>
</dbReference>
<dbReference type="EMBL" id="FNGA01000003">
    <property type="protein sequence ID" value="SDL09375.1"/>
    <property type="molecule type" value="Genomic_DNA"/>
</dbReference>
<dbReference type="OrthoDB" id="5458963at2"/>
<dbReference type="InterPro" id="IPR036641">
    <property type="entry name" value="HPT_dom_sf"/>
</dbReference>
<evidence type="ECO:0000313" key="1">
    <source>
        <dbReference type="EMBL" id="SDL09375.1"/>
    </source>
</evidence>
<reference evidence="2" key="1">
    <citation type="submission" date="2016-10" db="EMBL/GenBank/DDBJ databases">
        <authorList>
            <person name="Varghese N."/>
            <person name="Submissions S."/>
        </authorList>
    </citation>
    <scope>NUCLEOTIDE SEQUENCE [LARGE SCALE GENOMIC DNA]</scope>
    <source>
        <strain evidence="2">DSM 16995</strain>
    </source>
</reference>
<protein>
    <submittedName>
        <fullName evidence="1">Hpt domain-containing protein</fullName>
    </submittedName>
</protein>
<accession>A0A1G9H957</accession>
<dbReference type="GO" id="GO:0000160">
    <property type="term" value="P:phosphorelay signal transduction system"/>
    <property type="evidence" value="ECO:0007669"/>
    <property type="project" value="InterPro"/>
</dbReference>
<evidence type="ECO:0000313" key="2">
    <source>
        <dbReference type="Proteomes" id="UP000199053"/>
    </source>
</evidence>
<proteinExistence type="predicted"/>